<gene>
    <name evidence="2" type="ORF">LTRI10_LOCUS38789</name>
</gene>
<proteinExistence type="predicted"/>
<organism evidence="2 3">
    <name type="scientific">Linum trigynum</name>
    <dbReference type="NCBI Taxonomy" id="586398"/>
    <lineage>
        <taxon>Eukaryota</taxon>
        <taxon>Viridiplantae</taxon>
        <taxon>Streptophyta</taxon>
        <taxon>Embryophyta</taxon>
        <taxon>Tracheophyta</taxon>
        <taxon>Spermatophyta</taxon>
        <taxon>Magnoliopsida</taxon>
        <taxon>eudicotyledons</taxon>
        <taxon>Gunneridae</taxon>
        <taxon>Pentapetalae</taxon>
        <taxon>rosids</taxon>
        <taxon>fabids</taxon>
        <taxon>Malpighiales</taxon>
        <taxon>Linaceae</taxon>
        <taxon>Linum</taxon>
    </lineage>
</organism>
<accession>A0AAV2FKP6</accession>
<dbReference type="EMBL" id="OZ034820">
    <property type="protein sequence ID" value="CAL1398562.1"/>
    <property type="molecule type" value="Genomic_DNA"/>
</dbReference>
<dbReference type="AlphaFoldDB" id="A0AAV2FKP6"/>
<evidence type="ECO:0000313" key="3">
    <source>
        <dbReference type="Proteomes" id="UP001497516"/>
    </source>
</evidence>
<keyword evidence="3" id="KW-1185">Reference proteome</keyword>
<dbReference type="Proteomes" id="UP001497516">
    <property type="component" value="Chromosome 7"/>
</dbReference>
<feature type="region of interest" description="Disordered" evidence="1">
    <location>
        <begin position="33"/>
        <end position="73"/>
    </location>
</feature>
<feature type="region of interest" description="Disordered" evidence="1">
    <location>
        <begin position="1"/>
        <end position="20"/>
    </location>
</feature>
<sequence length="163" mass="18460">MGNRSATPAEKCEEWQKEDRSFSLDDIDELEELQATAFEKSPQGNHTTNPSPQPQGSEGPSQSEMARKLSKAKKRKAELSDLLATEMRDVRVALQDIAGAIKTTNRRIRSEEEIVEELIRLGFGGDYLMEGTEFLVADPIRANTFFAFPEEVRRDWLLRKLAC</sequence>
<reference evidence="2 3" key="1">
    <citation type="submission" date="2024-04" db="EMBL/GenBank/DDBJ databases">
        <authorList>
            <person name="Fracassetti M."/>
        </authorList>
    </citation>
    <scope>NUCLEOTIDE SEQUENCE [LARGE SCALE GENOMIC DNA]</scope>
</reference>
<name>A0AAV2FKP6_9ROSI</name>
<evidence type="ECO:0000256" key="1">
    <source>
        <dbReference type="SAM" id="MobiDB-lite"/>
    </source>
</evidence>
<evidence type="ECO:0000313" key="2">
    <source>
        <dbReference type="EMBL" id="CAL1398562.1"/>
    </source>
</evidence>
<feature type="compositionally biased region" description="Basic and acidic residues" evidence="1">
    <location>
        <begin position="10"/>
        <end position="20"/>
    </location>
</feature>
<feature type="compositionally biased region" description="Low complexity" evidence="1">
    <location>
        <begin position="54"/>
        <end position="64"/>
    </location>
</feature>
<protein>
    <submittedName>
        <fullName evidence="2">Uncharacterized protein</fullName>
    </submittedName>
</protein>